<keyword evidence="1 2" id="KW-0238">DNA-binding</keyword>
<evidence type="ECO:0000256" key="2">
    <source>
        <dbReference type="PROSITE-ProRule" id="PRU00335"/>
    </source>
</evidence>
<feature type="domain" description="HTH tetR-type" evidence="3">
    <location>
        <begin position="9"/>
        <end position="69"/>
    </location>
</feature>
<name>A0A660DY77_9LACO</name>
<dbReference type="SUPFAM" id="SSF46689">
    <property type="entry name" value="Homeodomain-like"/>
    <property type="match status" value="1"/>
</dbReference>
<dbReference type="AlphaFoldDB" id="A0A660DY77"/>
<evidence type="ECO:0000259" key="3">
    <source>
        <dbReference type="PROSITE" id="PS50977"/>
    </source>
</evidence>
<dbReference type="InterPro" id="IPR001647">
    <property type="entry name" value="HTH_TetR"/>
</dbReference>
<dbReference type="GO" id="GO:0003677">
    <property type="term" value="F:DNA binding"/>
    <property type="evidence" value="ECO:0007669"/>
    <property type="project" value="UniProtKB-UniRule"/>
</dbReference>
<sequence>MSKIDLRVAKTLHLIDATCYELLTTTSFDKLTVAQICQQAQLGRSTFYQHYLDKYDWLEQQVDHYTTQFEQIMQQRRQTLMADDSLTQLVTALLPARAQLLILWELHLPTADLIKNYRQILAETLPQYLHQAKLSLSVPIPYLQQLYATNALTYIQYSVVHGLDAQISAFMNQNFKLVLQGKAKLT</sequence>
<protein>
    <recommendedName>
        <fullName evidence="3">HTH tetR-type domain-containing protein</fullName>
    </recommendedName>
</protein>
<feature type="DNA-binding region" description="H-T-H motif" evidence="2">
    <location>
        <begin position="32"/>
        <end position="51"/>
    </location>
</feature>
<dbReference type="Proteomes" id="UP000289996">
    <property type="component" value="Unassembled WGS sequence"/>
</dbReference>
<reference evidence="4 5" key="1">
    <citation type="submission" date="2018-11" db="EMBL/GenBank/DDBJ databases">
        <authorList>
            <person name="Wuyts S."/>
        </authorList>
    </citation>
    <scope>NUCLEOTIDE SEQUENCE [LARGE SCALE GENOMIC DNA]</scope>
    <source>
        <strain evidence="4">Lactobacillus mudanjiangensis AMBF249</strain>
    </source>
</reference>
<dbReference type="InterPro" id="IPR050624">
    <property type="entry name" value="HTH-type_Tx_Regulator"/>
</dbReference>
<dbReference type="OrthoDB" id="9810250at2"/>
<evidence type="ECO:0000256" key="1">
    <source>
        <dbReference type="ARBA" id="ARBA00023125"/>
    </source>
</evidence>
<evidence type="ECO:0000313" key="4">
    <source>
        <dbReference type="EMBL" id="VDG27985.1"/>
    </source>
</evidence>
<keyword evidence="5" id="KW-1185">Reference proteome</keyword>
<proteinExistence type="predicted"/>
<organism evidence="4 5">
    <name type="scientific">Lactiplantibacillus mudanjiangensis</name>
    <dbReference type="NCBI Taxonomy" id="1296538"/>
    <lineage>
        <taxon>Bacteria</taxon>
        <taxon>Bacillati</taxon>
        <taxon>Bacillota</taxon>
        <taxon>Bacilli</taxon>
        <taxon>Lactobacillales</taxon>
        <taxon>Lactobacillaceae</taxon>
        <taxon>Lactiplantibacillus</taxon>
    </lineage>
</organism>
<dbReference type="Gene3D" id="1.10.357.10">
    <property type="entry name" value="Tetracycline Repressor, domain 2"/>
    <property type="match status" value="1"/>
</dbReference>
<accession>A0A660DY77</accession>
<evidence type="ECO:0000313" key="5">
    <source>
        <dbReference type="Proteomes" id="UP000289996"/>
    </source>
</evidence>
<dbReference type="PROSITE" id="PS50977">
    <property type="entry name" value="HTH_TETR_2"/>
    <property type="match status" value="1"/>
</dbReference>
<dbReference type="EMBL" id="UYIG01000079">
    <property type="protein sequence ID" value="VDG27985.1"/>
    <property type="molecule type" value="Genomic_DNA"/>
</dbReference>
<dbReference type="PANTHER" id="PTHR43479">
    <property type="entry name" value="ACREF/ENVCD OPERON REPRESSOR-RELATED"/>
    <property type="match status" value="1"/>
</dbReference>
<dbReference type="PANTHER" id="PTHR43479:SF7">
    <property type="entry name" value="TETR-FAMILY TRANSCRIPTIONAL REGULATOR"/>
    <property type="match status" value="1"/>
</dbReference>
<gene>
    <name evidence="4" type="ORF">MUDAN_MDHGFNIF_02792</name>
</gene>
<dbReference type="RefSeq" id="WP_130843484.1">
    <property type="nucleotide sequence ID" value="NZ_BJDY01000002.1"/>
</dbReference>
<dbReference type="InterPro" id="IPR009057">
    <property type="entry name" value="Homeodomain-like_sf"/>
</dbReference>